<keyword evidence="3" id="KW-1185">Reference proteome</keyword>
<feature type="chain" id="PRO_5027026017" evidence="1">
    <location>
        <begin position="31"/>
        <end position="155"/>
    </location>
</feature>
<protein>
    <submittedName>
        <fullName evidence="2">Uncharacterized protein</fullName>
    </submittedName>
</protein>
<name>A0A6N6VQ31_9HYPH</name>
<dbReference type="Proteomes" id="UP000468901">
    <property type="component" value="Unassembled WGS sequence"/>
</dbReference>
<proteinExistence type="predicted"/>
<reference evidence="2 3" key="1">
    <citation type="submission" date="2019-09" db="EMBL/GenBank/DDBJ databases">
        <title>Parvibaculum sedimenti sp. nov., isolated from sediment.</title>
        <authorList>
            <person name="Wang Y."/>
        </authorList>
    </citation>
    <scope>NUCLEOTIDE SEQUENCE [LARGE SCALE GENOMIC DNA]</scope>
    <source>
        <strain evidence="2 3">HXT-9</strain>
    </source>
</reference>
<evidence type="ECO:0000256" key="1">
    <source>
        <dbReference type="SAM" id="SignalP"/>
    </source>
</evidence>
<gene>
    <name evidence="2" type="ORF">F2P47_04315</name>
</gene>
<dbReference type="EMBL" id="WESC01000003">
    <property type="protein sequence ID" value="KAB7741634.1"/>
    <property type="molecule type" value="Genomic_DNA"/>
</dbReference>
<dbReference type="AlphaFoldDB" id="A0A6N6VQ31"/>
<comment type="caution">
    <text evidence="2">The sequence shown here is derived from an EMBL/GenBank/DDBJ whole genome shotgun (WGS) entry which is preliminary data.</text>
</comment>
<evidence type="ECO:0000313" key="2">
    <source>
        <dbReference type="EMBL" id="KAB7741634.1"/>
    </source>
</evidence>
<keyword evidence="1" id="KW-0732">Signal</keyword>
<dbReference type="RefSeq" id="WP_152214937.1">
    <property type="nucleotide sequence ID" value="NZ_JBAQYD010000027.1"/>
</dbReference>
<accession>A0A6N6VQ31</accession>
<feature type="signal peptide" evidence="1">
    <location>
        <begin position="1"/>
        <end position="30"/>
    </location>
</feature>
<organism evidence="2 3">
    <name type="scientific">Parvibaculum sedimenti</name>
    <dbReference type="NCBI Taxonomy" id="2608632"/>
    <lineage>
        <taxon>Bacteria</taxon>
        <taxon>Pseudomonadati</taxon>
        <taxon>Pseudomonadota</taxon>
        <taxon>Alphaproteobacteria</taxon>
        <taxon>Hyphomicrobiales</taxon>
        <taxon>Parvibaculaceae</taxon>
        <taxon>Parvibaculum</taxon>
    </lineage>
</organism>
<evidence type="ECO:0000313" key="3">
    <source>
        <dbReference type="Proteomes" id="UP000468901"/>
    </source>
</evidence>
<sequence>MFVFAETRRLPTFLAGLVLLSAAGLSAAHAEGARIEEGDKTISKGQSAEFKVIAPRDTSSELAAWCEVNAGGAAKLTFDGEHYIPLSEPAVGDAVTLKSGETKRFELNGTIEKNKGDAYIAFVFTDVPQAMCFPGMDCGGAAGGAESVKVVCGNR</sequence>